<accession>A0AAD5TTY4</accession>
<organism evidence="4 5">
    <name type="scientific">Clydaea vesicula</name>
    <dbReference type="NCBI Taxonomy" id="447962"/>
    <lineage>
        <taxon>Eukaryota</taxon>
        <taxon>Fungi</taxon>
        <taxon>Fungi incertae sedis</taxon>
        <taxon>Chytridiomycota</taxon>
        <taxon>Chytridiomycota incertae sedis</taxon>
        <taxon>Chytridiomycetes</taxon>
        <taxon>Lobulomycetales</taxon>
        <taxon>Lobulomycetaceae</taxon>
        <taxon>Clydaea</taxon>
    </lineage>
</organism>
<dbReference type="InterPro" id="IPR040079">
    <property type="entry name" value="Glutathione_S-Trfase"/>
</dbReference>
<dbReference type="Proteomes" id="UP001211065">
    <property type="component" value="Unassembled WGS sequence"/>
</dbReference>
<dbReference type="Gene3D" id="1.20.1050.10">
    <property type="match status" value="1"/>
</dbReference>
<dbReference type="CDD" id="cd03057">
    <property type="entry name" value="GST_N_Beta"/>
    <property type="match status" value="1"/>
</dbReference>
<dbReference type="PROSITE" id="PS50404">
    <property type="entry name" value="GST_NTER"/>
    <property type="match status" value="1"/>
</dbReference>
<evidence type="ECO:0000256" key="1">
    <source>
        <dbReference type="ARBA" id="ARBA00007409"/>
    </source>
</evidence>
<dbReference type="EMBL" id="JADGJW010001583">
    <property type="protein sequence ID" value="KAJ3202356.1"/>
    <property type="molecule type" value="Genomic_DNA"/>
</dbReference>
<comment type="similarity">
    <text evidence="1">Belongs to the GST superfamily.</text>
</comment>
<feature type="domain" description="GST C-terminal" evidence="3">
    <location>
        <begin position="96"/>
        <end position="214"/>
    </location>
</feature>
<feature type="domain" description="GST N-terminal" evidence="2">
    <location>
        <begin position="1"/>
        <end position="90"/>
    </location>
</feature>
<evidence type="ECO:0008006" key="6">
    <source>
        <dbReference type="Google" id="ProtNLM"/>
    </source>
</evidence>
<evidence type="ECO:0000259" key="3">
    <source>
        <dbReference type="PROSITE" id="PS50405"/>
    </source>
</evidence>
<proteinExistence type="inferred from homology"/>
<gene>
    <name evidence="4" type="ORF">HK099_001881</name>
</gene>
<keyword evidence="5" id="KW-1185">Reference proteome</keyword>
<dbReference type="InterPro" id="IPR036282">
    <property type="entry name" value="Glutathione-S-Trfase_C_sf"/>
</dbReference>
<dbReference type="InterPro" id="IPR004045">
    <property type="entry name" value="Glutathione_S-Trfase_N"/>
</dbReference>
<reference evidence="4" key="1">
    <citation type="submission" date="2020-05" db="EMBL/GenBank/DDBJ databases">
        <title>Phylogenomic resolution of chytrid fungi.</title>
        <authorList>
            <person name="Stajich J.E."/>
            <person name="Amses K."/>
            <person name="Simmons R."/>
            <person name="Seto K."/>
            <person name="Myers J."/>
            <person name="Bonds A."/>
            <person name="Quandt C.A."/>
            <person name="Barry K."/>
            <person name="Liu P."/>
            <person name="Grigoriev I."/>
            <person name="Longcore J.E."/>
            <person name="James T.Y."/>
        </authorList>
    </citation>
    <scope>NUCLEOTIDE SEQUENCE</scope>
    <source>
        <strain evidence="4">JEL0476</strain>
    </source>
</reference>
<dbReference type="Pfam" id="PF13409">
    <property type="entry name" value="GST_N_2"/>
    <property type="match status" value="1"/>
</dbReference>
<dbReference type="SFLD" id="SFLDS00019">
    <property type="entry name" value="Glutathione_Transferase_(cytos"/>
    <property type="match status" value="1"/>
</dbReference>
<dbReference type="InterPro" id="IPR036249">
    <property type="entry name" value="Thioredoxin-like_sf"/>
</dbReference>
<dbReference type="PANTHER" id="PTHR44051">
    <property type="entry name" value="GLUTATHIONE S-TRANSFERASE-RELATED"/>
    <property type="match status" value="1"/>
</dbReference>
<evidence type="ECO:0000313" key="5">
    <source>
        <dbReference type="Proteomes" id="UP001211065"/>
    </source>
</evidence>
<dbReference type="PANTHER" id="PTHR44051:SF8">
    <property type="entry name" value="GLUTATHIONE S-TRANSFERASE GSTA"/>
    <property type="match status" value="1"/>
</dbReference>
<dbReference type="CDD" id="cd03188">
    <property type="entry name" value="GST_C_Beta"/>
    <property type="match status" value="1"/>
</dbReference>
<evidence type="ECO:0000313" key="4">
    <source>
        <dbReference type="EMBL" id="KAJ3202356.1"/>
    </source>
</evidence>
<dbReference type="Pfam" id="PF00043">
    <property type="entry name" value="GST_C"/>
    <property type="match status" value="1"/>
</dbReference>
<protein>
    <recommendedName>
        <fullName evidence="6">Glutathione S-transferase</fullName>
    </recommendedName>
</protein>
<dbReference type="SUPFAM" id="SSF47616">
    <property type="entry name" value="GST C-terminal domain-like"/>
    <property type="match status" value="1"/>
</dbReference>
<dbReference type="PROSITE" id="PS50405">
    <property type="entry name" value="GST_CTER"/>
    <property type="match status" value="1"/>
</dbReference>
<dbReference type="SUPFAM" id="SSF52833">
    <property type="entry name" value="Thioredoxin-like"/>
    <property type="match status" value="1"/>
</dbReference>
<dbReference type="AlphaFoldDB" id="A0AAD5TTY4"/>
<dbReference type="Gene3D" id="3.40.30.10">
    <property type="entry name" value="Glutaredoxin"/>
    <property type="match status" value="1"/>
</dbReference>
<sequence>MSATLYFTTTSCGAASFIAAHKAGVIGSKVVPVIADIKKKLVLTGSNKGSDFFKVNPKGNVPALVLSDGKLLNENAATLQYIADLNPAAKLAPANGTNERYVLQSKLSFLSSEVHSSVGSLFSAPAGDIREYFVQKANTKLSYLEKVELPGKKFLVGDNFTVADSYLYIILSWLQFLNIDLATYPVLKSYYENIASLDFVKEAHAKMAEIAKEAN</sequence>
<evidence type="ECO:0000259" key="2">
    <source>
        <dbReference type="PROSITE" id="PS50404"/>
    </source>
</evidence>
<dbReference type="InterPro" id="IPR010987">
    <property type="entry name" value="Glutathione-S-Trfase_C-like"/>
</dbReference>
<dbReference type="InterPro" id="IPR004046">
    <property type="entry name" value="GST_C"/>
</dbReference>
<name>A0AAD5TTY4_9FUNG</name>
<comment type="caution">
    <text evidence="4">The sequence shown here is derived from an EMBL/GenBank/DDBJ whole genome shotgun (WGS) entry which is preliminary data.</text>
</comment>